<dbReference type="EMBL" id="LQPN01000063">
    <property type="protein sequence ID" value="ORW41794.1"/>
    <property type="molecule type" value="Genomic_DNA"/>
</dbReference>
<dbReference type="AlphaFoldDB" id="A0A1X2A6K8"/>
<gene>
    <name evidence="2" type="ORF">AWB90_21260</name>
</gene>
<organism evidence="2 3">
    <name type="scientific">Mycobacterium paraense</name>
    <dbReference type="NCBI Taxonomy" id="767916"/>
    <lineage>
        <taxon>Bacteria</taxon>
        <taxon>Bacillati</taxon>
        <taxon>Actinomycetota</taxon>
        <taxon>Actinomycetes</taxon>
        <taxon>Mycobacteriales</taxon>
        <taxon>Mycobacteriaceae</taxon>
        <taxon>Mycobacterium</taxon>
        <taxon>Mycobacterium simiae complex</taxon>
    </lineage>
</organism>
<sequence length="65" mass="6873">MLSGGEQDIRPPAQSGHNRRVVNAVDPVSSSGVAAHGPELLLQSDGKSPALDARMVARFMAWLYG</sequence>
<accession>A0A1X2A6K8</accession>
<protein>
    <submittedName>
        <fullName evidence="2">Uncharacterized protein</fullName>
    </submittedName>
</protein>
<evidence type="ECO:0000313" key="2">
    <source>
        <dbReference type="EMBL" id="ORW41794.1"/>
    </source>
</evidence>
<feature type="region of interest" description="Disordered" evidence="1">
    <location>
        <begin position="1"/>
        <end position="23"/>
    </location>
</feature>
<proteinExistence type="predicted"/>
<dbReference type="Proteomes" id="UP000193285">
    <property type="component" value="Unassembled WGS sequence"/>
</dbReference>
<reference evidence="2 3" key="1">
    <citation type="journal article" date="2015" name="Emerg. Microbes Infect.">
        <title>Characterization of 17 strains belonging to the Mycobacterium simiae complex and description of Mycobacterium paraense sp. nov.</title>
        <authorList>
            <person name="Fusco da Costa A.R."/>
            <person name="Fedrizzi T."/>
            <person name="Lopes M.L."/>
            <person name="Pecorari M."/>
            <person name="Oliveira da Costa W.L."/>
            <person name="Giacobazzi E."/>
            <person name="da Costa Bahia J.R."/>
            <person name="De Sanctis V."/>
            <person name="Batista Lima K.V."/>
            <person name="Bertorelli R."/>
            <person name="Grottola A."/>
            <person name="Fabio A."/>
            <person name="Mariottini A."/>
            <person name="Ferretti P."/>
            <person name="Di Leva F."/>
            <person name="Fregni Serpini G."/>
            <person name="Tagliazucchi S."/>
            <person name="Rumpianesi F."/>
            <person name="Jousson O."/>
            <person name="Segata N."/>
            <person name="Tortoli E."/>
        </authorList>
    </citation>
    <scope>NUCLEOTIDE SEQUENCE [LARGE SCALE GENOMIC DNA]</scope>
    <source>
        <strain evidence="2 3">IEC33</strain>
    </source>
</reference>
<evidence type="ECO:0000313" key="3">
    <source>
        <dbReference type="Proteomes" id="UP000193285"/>
    </source>
</evidence>
<evidence type="ECO:0000256" key="1">
    <source>
        <dbReference type="SAM" id="MobiDB-lite"/>
    </source>
</evidence>
<comment type="caution">
    <text evidence="2">The sequence shown here is derived from an EMBL/GenBank/DDBJ whole genome shotgun (WGS) entry which is preliminary data.</text>
</comment>
<name>A0A1X2A6K8_9MYCO</name>